<dbReference type="RefSeq" id="WP_160722159.1">
    <property type="nucleotide sequence ID" value="NZ_SUMG01000014.1"/>
</dbReference>
<evidence type="ECO:0000259" key="31">
    <source>
        <dbReference type="Pfam" id="PF00912"/>
    </source>
</evidence>
<proteinExistence type="inferred from homology"/>
<evidence type="ECO:0000256" key="23">
    <source>
        <dbReference type="ARBA" id="ARBA00023316"/>
    </source>
</evidence>
<dbReference type="InterPro" id="IPR001460">
    <property type="entry name" value="PCN-bd_Tpept"/>
</dbReference>
<evidence type="ECO:0000256" key="29">
    <source>
        <dbReference type="SAM" id="Phobius"/>
    </source>
</evidence>
<dbReference type="GO" id="GO:0006508">
    <property type="term" value="P:proteolysis"/>
    <property type="evidence" value="ECO:0007669"/>
    <property type="project" value="UniProtKB-KW"/>
</dbReference>
<dbReference type="GO" id="GO:0005886">
    <property type="term" value="C:plasma membrane"/>
    <property type="evidence" value="ECO:0007669"/>
    <property type="project" value="UniProtKB-SubCell"/>
</dbReference>
<evidence type="ECO:0000256" key="22">
    <source>
        <dbReference type="ARBA" id="ARBA00023268"/>
    </source>
</evidence>
<keyword evidence="20 29" id="KW-0472">Membrane</keyword>
<evidence type="ECO:0000256" key="20">
    <source>
        <dbReference type="ARBA" id="ARBA00023136"/>
    </source>
</evidence>
<accession>A0AA43XLQ3</accession>
<dbReference type="Gene3D" id="3.10.20.320">
    <property type="entry name" value="Putative peptidoglycan bound protein (lpxtg motif)"/>
    <property type="match status" value="1"/>
</dbReference>
<keyword evidence="23" id="KW-0961">Cell wall biogenesis/degradation</keyword>
<evidence type="ECO:0000256" key="24">
    <source>
        <dbReference type="ARBA" id="ARBA00034000"/>
    </source>
</evidence>
<feature type="domain" description="MucBP" evidence="32">
    <location>
        <begin position="807"/>
        <end position="878"/>
    </location>
</feature>
<keyword evidence="22" id="KW-0511">Multifunctional enzyme</keyword>
<evidence type="ECO:0000256" key="16">
    <source>
        <dbReference type="ARBA" id="ARBA00022960"/>
    </source>
</evidence>
<evidence type="ECO:0000256" key="15">
    <source>
        <dbReference type="ARBA" id="ARBA00022801"/>
    </source>
</evidence>
<feature type="domain" description="Glycosyl transferase family 51" evidence="31">
    <location>
        <begin position="81"/>
        <end position="254"/>
    </location>
</feature>
<dbReference type="InterPro" id="IPR012338">
    <property type="entry name" value="Beta-lactam/transpept-like"/>
</dbReference>
<sequence length="940" mass="105662">MSYEKDAQNKNNRKKKNTSLKQKKFFQALTFTTAVILVLGIIIAGFTLNFVYSTISDSPDIDPRNMYDLLGNNSFILDNEGNILEEIEQDEHRVIVDYAEIPEIVRDGFVAIEDERFWSHNGLDFKRIVGAAWSNISSGTQQGGSTITQQLAKNLYLTHDQTYTRKIQDAYYATQIENQLSKDQILEAYLNTINLGGQNHGVEAASQAYFSKPVSELDLVEGALLAGIPRNPSRYSPIRYVHEDDVSEQDIVLDDTSDYVIIFDERSIPRYQLVLRMMHKNDYITEEEYESALAEGENLHERINPSRYADSGISSHFADLVKDDVIEALVEKGHTEDEANQLLYSGGLRIHSTLERGMQEITEEEFNNPDNFPDSLRDEQGNLLRDEDGNVQPQGAMVISDPKTGEIKAFMGGRETTGRRIFNRAIGSGRPPGSSMKPLAAYLPALNNQHTVASVIDDIPVYLNPEKPEERYPRNVNREYAGLTNLREGVKWSSNVVAMRLMLELGSSDSDSLRIMGEALDSVGVTINNPVNSTVLGSDNVSPYEMNRAYNVIANEGVYTDLISFTRIEDASGNLILENQPEKHRVYDPEVSYLMTDIMRTAVNSGYGRQAAIRSDNQGIPVSGKTGTTQDQKDAWFVGFTPYLSGATWMGFDDNDNPITGSSVVSARLWSQVMTRIHEDYENKDFTRPDNIISREVCAISGKIPTELCERDPRGSQVTTELFIRGTEPTEECDSHVLVKIHEPTGTLATDDTPEEEIKEKVYVSRPVPYYPEDHDGITPRDWPYELPKEYEELEEYDPEIHGTGSVTVKYVEIDENGEVIQTLSPQEYVIEDEKAGTEYSTEQLTFDNYEFVGMDPDSAPASGTVSKEDQHVIYQYQAVLPEDSEDDEPDEDENGETDNEENEDDDEDDNDEDEEDGEEEDDSSNENNNGNGNNNGNSN</sequence>
<evidence type="ECO:0000256" key="14">
    <source>
        <dbReference type="ARBA" id="ARBA00022737"/>
    </source>
</evidence>
<evidence type="ECO:0000313" key="33">
    <source>
        <dbReference type="EMBL" id="NBG88972.1"/>
    </source>
</evidence>
<keyword evidence="8" id="KW-1003">Cell membrane</keyword>
<evidence type="ECO:0000256" key="12">
    <source>
        <dbReference type="ARBA" id="ARBA00022679"/>
    </source>
</evidence>
<dbReference type="GO" id="GO:0008360">
    <property type="term" value="P:regulation of cell shape"/>
    <property type="evidence" value="ECO:0007669"/>
    <property type="project" value="UniProtKB-KW"/>
</dbReference>
<evidence type="ECO:0000313" key="34">
    <source>
        <dbReference type="Proteomes" id="UP000449710"/>
    </source>
</evidence>
<dbReference type="EMBL" id="SUMG01000014">
    <property type="protein sequence ID" value="NBG88972.1"/>
    <property type="molecule type" value="Genomic_DNA"/>
</dbReference>
<reference evidence="33 34" key="1">
    <citation type="submission" date="2019-04" db="EMBL/GenBank/DDBJ databases">
        <title>Isachenkonia alkalipeptolytica gen. nov. sp. nov. a new anaerobic, alkiliphilic organothrophic bacterium capable to reduce synthesized ferrihydrite isolated from a soda lake.</title>
        <authorList>
            <person name="Toshchakov S.V."/>
            <person name="Zavarzina D.G."/>
            <person name="Zhilina T.N."/>
            <person name="Kostrikina N.A."/>
            <person name="Kublanov I.V."/>
        </authorList>
    </citation>
    <scope>NUCLEOTIDE SEQUENCE [LARGE SCALE GENOMIC DNA]</scope>
    <source>
        <strain evidence="33 34">Z-1701</strain>
    </source>
</reference>
<dbReference type="Gene3D" id="3.40.710.10">
    <property type="entry name" value="DD-peptidase/beta-lactamase superfamily"/>
    <property type="match status" value="1"/>
</dbReference>
<evidence type="ECO:0000256" key="10">
    <source>
        <dbReference type="ARBA" id="ARBA00022670"/>
    </source>
</evidence>
<comment type="subcellular location">
    <subcellularLocation>
        <location evidence="2">Cell membrane</location>
        <topology evidence="2">Single-pass type II membrane protein</topology>
    </subcellularLocation>
</comment>
<evidence type="ECO:0000256" key="25">
    <source>
        <dbReference type="ARBA" id="ARBA00044770"/>
    </source>
</evidence>
<dbReference type="Pfam" id="PF06458">
    <property type="entry name" value="MucBP"/>
    <property type="match status" value="1"/>
</dbReference>
<dbReference type="FunFam" id="1.10.3810.10:FF:000001">
    <property type="entry name" value="Penicillin-binding protein 1A"/>
    <property type="match status" value="1"/>
</dbReference>
<dbReference type="GO" id="GO:0008658">
    <property type="term" value="F:penicillin binding"/>
    <property type="evidence" value="ECO:0007669"/>
    <property type="project" value="InterPro"/>
</dbReference>
<dbReference type="AlphaFoldDB" id="A0AA43XLQ3"/>
<evidence type="ECO:0000256" key="13">
    <source>
        <dbReference type="ARBA" id="ARBA00022692"/>
    </source>
</evidence>
<dbReference type="Pfam" id="PF00905">
    <property type="entry name" value="Transpeptidase"/>
    <property type="match status" value="1"/>
</dbReference>
<organism evidence="33 34">
    <name type="scientific">Isachenkonia alkalipeptolytica</name>
    <dbReference type="NCBI Taxonomy" id="2565777"/>
    <lineage>
        <taxon>Bacteria</taxon>
        <taxon>Bacillati</taxon>
        <taxon>Bacillota</taxon>
        <taxon>Clostridia</taxon>
        <taxon>Eubacteriales</taxon>
        <taxon>Clostridiaceae</taxon>
        <taxon>Isachenkonia</taxon>
    </lineage>
</organism>
<dbReference type="GO" id="GO:0008955">
    <property type="term" value="F:peptidoglycan glycosyltransferase activity"/>
    <property type="evidence" value="ECO:0007669"/>
    <property type="project" value="UniProtKB-EC"/>
</dbReference>
<keyword evidence="18" id="KW-0573">Peptidoglycan synthesis</keyword>
<keyword evidence="11" id="KW-0328">Glycosyltransferase</keyword>
<dbReference type="Gene3D" id="1.10.3810.10">
    <property type="entry name" value="Biosynthetic peptidoglycan transglycosylase-like"/>
    <property type="match status" value="1"/>
</dbReference>
<protein>
    <recommendedName>
        <fullName evidence="7">Penicillin-binding protein 1A</fullName>
        <ecNumber evidence="25">2.4.99.28</ecNumber>
        <ecNumber evidence="6">3.4.16.4</ecNumber>
    </recommendedName>
</protein>
<dbReference type="InterPro" id="IPR036950">
    <property type="entry name" value="PBP_transglycosylase"/>
</dbReference>
<feature type="region of interest" description="Disordered" evidence="28">
    <location>
        <begin position="875"/>
        <end position="940"/>
    </location>
</feature>
<dbReference type="InterPro" id="IPR001264">
    <property type="entry name" value="Glyco_trans_51"/>
</dbReference>
<evidence type="ECO:0000259" key="32">
    <source>
        <dbReference type="Pfam" id="PF06458"/>
    </source>
</evidence>
<comment type="similarity">
    <text evidence="4">In the C-terminal section; belongs to the transpeptidase family.</text>
</comment>
<name>A0AA43XLQ3_9CLOT</name>
<dbReference type="GO" id="GO:0009252">
    <property type="term" value="P:peptidoglycan biosynthetic process"/>
    <property type="evidence" value="ECO:0007669"/>
    <property type="project" value="UniProtKB-KW"/>
</dbReference>
<dbReference type="InterPro" id="IPR023346">
    <property type="entry name" value="Lysozyme-like_dom_sf"/>
</dbReference>
<keyword evidence="10" id="KW-0645">Protease</keyword>
<evidence type="ECO:0000256" key="1">
    <source>
        <dbReference type="ARBA" id="ARBA00002624"/>
    </source>
</evidence>
<dbReference type="GO" id="GO:0046677">
    <property type="term" value="P:response to antibiotic"/>
    <property type="evidence" value="ECO:0007669"/>
    <property type="project" value="UniProtKB-KW"/>
</dbReference>
<dbReference type="PANTHER" id="PTHR32282:SF33">
    <property type="entry name" value="PEPTIDOGLYCAN GLYCOSYLTRANSFERASE"/>
    <property type="match status" value="1"/>
</dbReference>
<keyword evidence="15" id="KW-0378">Hydrolase</keyword>
<dbReference type="InterPro" id="IPR009459">
    <property type="entry name" value="MucBP_dom"/>
</dbReference>
<evidence type="ECO:0000256" key="7">
    <source>
        <dbReference type="ARBA" id="ARBA00018638"/>
    </source>
</evidence>
<feature type="compositionally biased region" description="Low complexity" evidence="28">
    <location>
        <begin position="926"/>
        <end position="940"/>
    </location>
</feature>
<evidence type="ECO:0000259" key="30">
    <source>
        <dbReference type="Pfam" id="PF00905"/>
    </source>
</evidence>
<evidence type="ECO:0000256" key="4">
    <source>
        <dbReference type="ARBA" id="ARBA00007090"/>
    </source>
</evidence>
<evidence type="ECO:0000256" key="19">
    <source>
        <dbReference type="ARBA" id="ARBA00022989"/>
    </source>
</evidence>
<gene>
    <name evidence="33" type="ORF">ISALK_10720</name>
</gene>
<keyword evidence="21" id="KW-0046">Antibiotic resistance</keyword>
<evidence type="ECO:0000256" key="9">
    <source>
        <dbReference type="ARBA" id="ARBA00022645"/>
    </source>
</evidence>
<keyword evidence="19 29" id="KW-1133">Transmembrane helix</keyword>
<keyword evidence="16" id="KW-0133">Cell shape</keyword>
<dbReference type="Pfam" id="PF00912">
    <property type="entry name" value="Transgly"/>
    <property type="match status" value="1"/>
</dbReference>
<comment type="catalytic activity">
    <reaction evidence="24">
        <text>Preferential cleavage: (Ac)2-L-Lys-D-Ala-|-D-Ala. Also transpeptidation of peptidyl-alanyl moieties that are N-acyl substituents of D-alanine.</text>
        <dbReference type="EC" id="3.4.16.4"/>
    </reaction>
</comment>
<evidence type="ECO:0000256" key="18">
    <source>
        <dbReference type="ARBA" id="ARBA00022984"/>
    </source>
</evidence>
<dbReference type="InterPro" id="IPR050396">
    <property type="entry name" value="Glycosyltr_51/Transpeptidase"/>
</dbReference>
<keyword evidence="9" id="KW-0121">Carboxypeptidase</keyword>
<keyword evidence="13 29" id="KW-0812">Transmembrane</keyword>
<dbReference type="Proteomes" id="UP000449710">
    <property type="component" value="Unassembled WGS sequence"/>
</dbReference>
<keyword evidence="17" id="KW-0735">Signal-anchor</keyword>
<feature type="domain" description="Penicillin-binding protein transpeptidase" evidence="30">
    <location>
        <begin position="395"/>
        <end position="674"/>
    </location>
</feature>
<dbReference type="PANTHER" id="PTHR32282">
    <property type="entry name" value="BINDING PROTEIN TRANSPEPTIDASE, PUTATIVE-RELATED"/>
    <property type="match status" value="1"/>
</dbReference>
<comment type="caution">
    <text evidence="33">The sequence shown here is derived from an EMBL/GenBank/DDBJ whole genome shotgun (WGS) entry which is preliminary data.</text>
</comment>
<evidence type="ECO:0000256" key="26">
    <source>
        <dbReference type="ARBA" id="ARBA00049902"/>
    </source>
</evidence>
<evidence type="ECO:0000256" key="5">
    <source>
        <dbReference type="ARBA" id="ARBA00007739"/>
    </source>
</evidence>
<evidence type="ECO:0000256" key="2">
    <source>
        <dbReference type="ARBA" id="ARBA00004401"/>
    </source>
</evidence>
<dbReference type="SUPFAM" id="SSF53955">
    <property type="entry name" value="Lysozyme-like"/>
    <property type="match status" value="1"/>
</dbReference>
<comment type="similarity">
    <text evidence="5">In the N-terminal section; belongs to the glycosyltransferase 51 family.</text>
</comment>
<evidence type="ECO:0000256" key="21">
    <source>
        <dbReference type="ARBA" id="ARBA00023251"/>
    </source>
</evidence>
<comment type="catalytic activity">
    <reaction evidence="26">
        <text>[GlcNAc-(1-&gt;4)-Mur2Ac(oyl-L-Ala-gamma-D-Glu-L-Lys-D-Ala-D-Ala)](n)-di-trans,octa-cis-undecaprenyl diphosphate + beta-D-GlcNAc-(1-&gt;4)-Mur2Ac(oyl-L-Ala-gamma-D-Glu-L-Lys-D-Ala-D-Ala)-di-trans,octa-cis-undecaprenyl diphosphate = [GlcNAc-(1-&gt;4)-Mur2Ac(oyl-L-Ala-gamma-D-Glu-L-Lys-D-Ala-D-Ala)](n+1)-di-trans,octa-cis-undecaprenyl diphosphate + di-trans,octa-cis-undecaprenyl diphosphate + H(+)</text>
        <dbReference type="Rhea" id="RHEA:23708"/>
        <dbReference type="Rhea" id="RHEA-COMP:9602"/>
        <dbReference type="Rhea" id="RHEA-COMP:9603"/>
        <dbReference type="ChEBI" id="CHEBI:15378"/>
        <dbReference type="ChEBI" id="CHEBI:58405"/>
        <dbReference type="ChEBI" id="CHEBI:60033"/>
        <dbReference type="ChEBI" id="CHEBI:78435"/>
        <dbReference type="EC" id="2.4.99.28"/>
    </reaction>
</comment>
<dbReference type="EC" id="2.4.99.28" evidence="25"/>
<keyword evidence="14" id="KW-0677">Repeat</keyword>
<evidence type="ECO:0000256" key="6">
    <source>
        <dbReference type="ARBA" id="ARBA00012448"/>
    </source>
</evidence>
<evidence type="ECO:0000256" key="17">
    <source>
        <dbReference type="ARBA" id="ARBA00022968"/>
    </source>
</evidence>
<dbReference type="GO" id="GO:0071555">
    <property type="term" value="P:cell wall organization"/>
    <property type="evidence" value="ECO:0007669"/>
    <property type="project" value="UniProtKB-KW"/>
</dbReference>
<comment type="pathway">
    <text evidence="3">Cell wall biogenesis; peptidoglycan biosynthesis.</text>
</comment>
<feature type="compositionally biased region" description="Acidic residues" evidence="28">
    <location>
        <begin position="883"/>
        <end position="925"/>
    </location>
</feature>
<dbReference type="SUPFAM" id="SSF56601">
    <property type="entry name" value="beta-lactamase/transpeptidase-like"/>
    <property type="match status" value="1"/>
</dbReference>
<keyword evidence="34" id="KW-1185">Reference proteome</keyword>
<evidence type="ECO:0000256" key="3">
    <source>
        <dbReference type="ARBA" id="ARBA00004752"/>
    </source>
</evidence>
<evidence type="ECO:0000256" key="11">
    <source>
        <dbReference type="ARBA" id="ARBA00022676"/>
    </source>
</evidence>
<evidence type="ECO:0000256" key="27">
    <source>
        <dbReference type="ARBA" id="ARBA00060592"/>
    </source>
</evidence>
<keyword evidence="12" id="KW-0808">Transferase</keyword>
<comment type="function">
    <text evidence="1">Cell wall formation. Synthesis of cross-linked peptidoglycan from the lipid intermediates. The enzyme has a penicillin-insensitive transglycosylase N-terminal domain (formation of linear glycan strands) and a penicillin-sensitive transpeptidase C-terminal domain (cross-linking of the peptide subunits).</text>
</comment>
<dbReference type="EC" id="3.4.16.4" evidence="6"/>
<dbReference type="GO" id="GO:0009002">
    <property type="term" value="F:serine-type D-Ala-D-Ala carboxypeptidase activity"/>
    <property type="evidence" value="ECO:0007669"/>
    <property type="project" value="UniProtKB-EC"/>
</dbReference>
<evidence type="ECO:0000256" key="8">
    <source>
        <dbReference type="ARBA" id="ARBA00022475"/>
    </source>
</evidence>
<evidence type="ECO:0000256" key="28">
    <source>
        <dbReference type="SAM" id="MobiDB-lite"/>
    </source>
</evidence>
<feature type="transmembrane region" description="Helical" evidence="29">
    <location>
        <begin position="25"/>
        <end position="52"/>
    </location>
</feature>
<comment type="pathway">
    <text evidence="27">Glycan biosynthesis.</text>
</comment>